<keyword evidence="3" id="KW-0808">Transferase</keyword>
<dbReference type="AlphaFoldDB" id="A0A1I4BLS8"/>
<keyword evidence="4 7" id="KW-0812">Transmembrane</keyword>
<proteinExistence type="predicted"/>
<dbReference type="RefSeq" id="WP_089865547.1">
    <property type="nucleotide sequence ID" value="NZ_FOTC01000001.1"/>
</dbReference>
<reference evidence="9" key="1">
    <citation type="submission" date="2016-10" db="EMBL/GenBank/DDBJ databases">
        <authorList>
            <person name="Varghese N."/>
            <person name="Submissions S."/>
        </authorList>
    </citation>
    <scope>NUCLEOTIDE SEQUENCE [LARGE SCALE GENOMIC DNA]</scope>
    <source>
        <strain evidence="9">CGMCC 1.7738</strain>
    </source>
</reference>
<accession>A0A1I4BLS8</accession>
<evidence type="ECO:0000256" key="7">
    <source>
        <dbReference type="SAM" id="Phobius"/>
    </source>
</evidence>
<comment type="subcellular location">
    <subcellularLocation>
        <location evidence="1">Cell membrane</location>
        <topology evidence="1">Multi-pass membrane protein</topology>
    </subcellularLocation>
</comment>
<feature type="transmembrane region" description="Helical" evidence="7">
    <location>
        <begin position="110"/>
        <end position="130"/>
    </location>
</feature>
<keyword evidence="6 7" id="KW-0472">Membrane</keyword>
<keyword evidence="2" id="KW-1003">Cell membrane</keyword>
<protein>
    <recommendedName>
        <fullName evidence="10">DUF2029 domain-containing protein</fullName>
    </recommendedName>
</protein>
<name>A0A1I4BLS8_9EURY</name>
<dbReference type="EMBL" id="FOTC01000001">
    <property type="protein sequence ID" value="SFK69330.1"/>
    <property type="molecule type" value="Genomic_DNA"/>
</dbReference>
<gene>
    <name evidence="8" type="ORF">SAMN04487950_0619</name>
</gene>
<evidence type="ECO:0000313" key="9">
    <source>
        <dbReference type="Proteomes" id="UP000199607"/>
    </source>
</evidence>
<dbReference type="Proteomes" id="UP000199607">
    <property type="component" value="Unassembled WGS sequence"/>
</dbReference>
<keyword evidence="9" id="KW-1185">Reference proteome</keyword>
<evidence type="ECO:0000313" key="8">
    <source>
        <dbReference type="EMBL" id="SFK69330.1"/>
    </source>
</evidence>
<feature type="transmembrane region" description="Helical" evidence="7">
    <location>
        <begin position="195"/>
        <end position="219"/>
    </location>
</feature>
<evidence type="ECO:0000256" key="5">
    <source>
        <dbReference type="ARBA" id="ARBA00022989"/>
    </source>
</evidence>
<keyword evidence="5 7" id="KW-1133">Transmembrane helix</keyword>
<evidence type="ECO:0000256" key="2">
    <source>
        <dbReference type="ARBA" id="ARBA00022475"/>
    </source>
</evidence>
<feature type="transmembrane region" description="Helical" evidence="7">
    <location>
        <begin position="357"/>
        <end position="380"/>
    </location>
</feature>
<evidence type="ECO:0008006" key="10">
    <source>
        <dbReference type="Google" id="ProtNLM"/>
    </source>
</evidence>
<evidence type="ECO:0000256" key="3">
    <source>
        <dbReference type="ARBA" id="ARBA00022679"/>
    </source>
</evidence>
<feature type="transmembrane region" description="Helical" evidence="7">
    <location>
        <begin position="231"/>
        <end position="251"/>
    </location>
</feature>
<evidence type="ECO:0000256" key="4">
    <source>
        <dbReference type="ARBA" id="ARBA00022692"/>
    </source>
</evidence>
<evidence type="ECO:0000256" key="6">
    <source>
        <dbReference type="ARBA" id="ARBA00023136"/>
    </source>
</evidence>
<dbReference type="InterPro" id="IPR018584">
    <property type="entry name" value="GT87"/>
</dbReference>
<evidence type="ECO:0000256" key="1">
    <source>
        <dbReference type="ARBA" id="ARBA00004651"/>
    </source>
</evidence>
<feature type="transmembrane region" description="Helical" evidence="7">
    <location>
        <begin position="314"/>
        <end position="337"/>
    </location>
</feature>
<dbReference type="GO" id="GO:0005886">
    <property type="term" value="C:plasma membrane"/>
    <property type="evidence" value="ECO:0007669"/>
    <property type="project" value="UniProtKB-SubCell"/>
</dbReference>
<feature type="transmembrane region" description="Helical" evidence="7">
    <location>
        <begin position="142"/>
        <end position="175"/>
    </location>
</feature>
<dbReference type="Pfam" id="PF09594">
    <property type="entry name" value="GT87"/>
    <property type="match status" value="1"/>
</dbReference>
<feature type="transmembrane region" description="Helical" evidence="7">
    <location>
        <begin position="16"/>
        <end position="36"/>
    </location>
</feature>
<dbReference type="GO" id="GO:0016758">
    <property type="term" value="F:hexosyltransferase activity"/>
    <property type="evidence" value="ECO:0007669"/>
    <property type="project" value="InterPro"/>
</dbReference>
<feature type="transmembrane region" description="Helical" evidence="7">
    <location>
        <begin position="278"/>
        <end position="302"/>
    </location>
</feature>
<feature type="transmembrane region" description="Helical" evidence="7">
    <location>
        <begin position="392"/>
        <end position="414"/>
    </location>
</feature>
<organism evidence="8 9">
    <name type="scientific">Halogranum rubrum</name>
    <dbReference type="NCBI Taxonomy" id="553466"/>
    <lineage>
        <taxon>Archaea</taxon>
        <taxon>Methanobacteriati</taxon>
        <taxon>Methanobacteriota</taxon>
        <taxon>Stenosarchaea group</taxon>
        <taxon>Halobacteria</taxon>
        <taxon>Halobacteriales</taxon>
        <taxon>Haloferacaceae</taxon>
    </lineage>
</organism>
<sequence length="435" mass="47554">MQKLAIPNFEGMSKKFSFALFIAALTILPFWGIELLGQRAGLVWRGANIDFEAFYVAAHRFLQGVSIYDVDGISMSFIRQNQVSPWLYPPSHIMFVLPFALLPFEIAGNVWNAAWILALWFGINLILSEFGYKTSVGVKSLLLLGIISFSPAIHALKLGQITGFFAAGVALLFVLQEQAEQNGGVHSESPSRPAIFAFTTVAIVLTKPFYAPLAAGLLLSKRRLAGSGLTFVVFVIASIVIAAPGDFQLYYEVLRGGKGWVDLADPVEAWNEGYYEPFYIFGTASIYIKIALTVLLAGFLILARDVENHHGHYVIAAGVAAVPLVGPELYSTAFIPLIPAVVTLTLVENERSDGVPWLPVLSLVGMHLSTFALRLTWGVLDIFATPTMKPLLTLMQTGLWANVALLALAVFRIAQEMNMTERTTKGIVSNDKTNL</sequence>